<name>A0A2G2WMG5_CAPBA</name>
<dbReference type="Proteomes" id="UP000224567">
    <property type="component" value="Unassembled WGS sequence"/>
</dbReference>
<evidence type="ECO:0000313" key="2">
    <source>
        <dbReference type="EMBL" id="PHT46435.1"/>
    </source>
</evidence>
<comment type="similarity">
    <text evidence="1">Belongs to the UDP-glycosyltransferase family.</text>
</comment>
<dbReference type="PANTHER" id="PTHR48047:SF186">
    <property type="entry name" value="UDP-GLYCOSYLTRANSFERASE 73C2-LIKE"/>
    <property type="match status" value="1"/>
</dbReference>
<reference evidence="2 3" key="1">
    <citation type="journal article" date="2017" name="Genome Biol.">
        <title>New reference genome sequences of hot pepper reveal the massive evolution of plant disease-resistance genes by retroduplication.</title>
        <authorList>
            <person name="Kim S."/>
            <person name="Park J."/>
            <person name="Yeom S.I."/>
            <person name="Kim Y.M."/>
            <person name="Seo E."/>
            <person name="Kim K.T."/>
            <person name="Kim M.S."/>
            <person name="Lee J.M."/>
            <person name="Cheong K."/>
            <person name="Shin H.S."/>
            <person name="Kim S.B."/>
            <person name="Han K."/>
            <person name="Lee J."/>
            <person name="Park M."/>
            <person name="Lee H.A."/>
            <person name="Lee H.Y."/>
            <person name="Lee Y."/>
            <person name="Oh S."/>
            <person name="Lee J.H."/>
            <person name="Choi E."/>
            <person name="Choi E."/>
            <person name="Lee S.E."/>
            <person name="Jeon J."/>
            <person name="Kim H."/>
            <person name="Choi G."/>
            <person name="Song H."/>
            <person name="Lee J."/>
            <person name="Lee S.C."/>
            <person name="Kwon J.K."/>
            <person name="Lee H.Y."/>
            <person name="Koo N."/>
            <person name="Hong Y."/>
            <person name="Kim R.W."/>
            <person name="Kang W.H."/>
            <person name="Huh J.H."/>
            <person name="Kang B.C."/>
            <person name="Yang T.J."/>
            <person name="Lee Y.H."/>
            <person name="Bennetzen J.L."/>
            <person name="Choi D."/>
        </authorList>
    </citation>
    <scope>NUCLEOTIDE SEQUENCE [LARGE SCALE GENOMIC DNA]</scope>
    <source>
        <strain evidence="3">cv. PBC81</strain>
    </source>
</reference>
<organism evidence="2 3">
    <name type="scientific">Capsicum baccatum</name>
    <name type="common">Peruvian pepper</name>
    <dbReference type="NCBI Taxonomy" id="33114"/>
    <lineage>
        <taxon>Eukaryota</taxon>
        <taxon>Viridiplantae</taxon>
        <taxon>Streptophyta</taxon>
        <taxon>Embryophyta</taxon>
        <taxon>Tracheophyta</taxon>
        <taxon>Spermatophyta</taxon>
        <taxon>Magnoliopsida</taxon>
        <taxon>eudicotyledons</taxon>
        <taxon>Gunneridae</taxon>
        <taxon>Pentapetalae</taxon>
        <taxon>asterids</taxon>
        <taxon>lamiids</taxon>
        <taxon>Solanales</taxon>
        <taxon>Solanaceae</taxon>
        <taxon>Solanoideae</taxon>
        <taxon>Capsiceae</taxon>
        <taxon>Capsicum</taxon>
    </lineage>
</organism>
<reference evidence="3" key="2">
    <citation type="journal article" date="2017" name="J. Anim. Genet.">
        <title>Multiple reference genome sequences of hot pepper reveal the massive evolution of plant disease resistance genes by retroduplication.</title>
        <authorList>
            <person name="Kim S."/>
            <person name="Park J."/>
            <person name="Yeom S.-I."/>
            <person name="Kim Y.-M."/>
            <person name="Seo E."/>
            <person name="Kim K.-T."/>
            <person name="Kim M.-S."/>
            <person name="Lee J.M."/>
            <person name="Cheong K."/>
            <person name="Shin H.-S."/>
            <person name="Kim S.-B."/>
            <person name="Han K."/>
            <person name="Lee J."/>
            <person name="Park M."/>
            <person name="Lee H.-A."/>
            <person name="Lee H.-Y."/>
            <person name="Lee Y."/>
            <person name="Oh S."/>
            <person name="Lee J.H."/>
            <person name="Choi E."/>
            <person name="Choi E."/>
            <person name="Lee S.E."/>
            <person name="Jeon J."/>
            <person name="Kim H."/>
            <person name="Choi G."/>
            <person name="Song H."/>
            <person name="Lee J."/>
            <person name="Lee S.-C."/>
            <person name="Kwon J.-K."/>
            <person name="Lee H.-Y."/>
            <person name="Koo N."/>
            <person name="Hong Y."/>
            <person name="Kim R.W."/>
            <person name="Kang W.-H."/>
            <person name="Huh J.H."/>
            <person name="Kang B.-C."/>
            <person name="Yang T.-J."/>
            <person name="Lee Y.-H."/>
            <person name="Bennetzen J.L."/>
            <person name="Choi D."/>
        </authorList>
    </citation>
    <scope>NUCLEOTIDE SEQUENCE [LARGE SCALE GENOMIC DNA]</scope>
    <source>
        <strain evidence="3">cv. PBC81</strain>
    </source>
</reference>
<keyword evidence="3" id="KW-1185">Reference proteome</keyword>
<evidence type="ECO:0000256" key="1">
    <source>
        <dbReference type="ARBA" id="ARBA00009995"/>
    </source>
</evidence>
<accession>A0A2G2WMG5</accession>
<gene>
    <name evidence="2" type="ORF">CQW23_15593</name>
</gene>
<proteinExistence type="inferred from homology"/>
<protein>
    <submittedName>
        <fullName evidence="2">Uncharacterized protein</fullName>
    </submittedName>
</protein>
<dbReference type="AlphaFoldDB" id="A0A2G2WMG5"/>
<dbReference type="Gene3D" id="3.40.50.2000">
    <property type="entry name" value="Glycogen Phosphorylase B"/>
    <property type="match status" value="2"/>
</dbReference>
<dbReference type="GO" id="GO:0035251">
    <property type="term" value="F:UDP-glucosyltransferase activity"/>
    <property type="evidence" value="ECO:0007669"/>
    <property type="project" value="TreeGrafter"/>
</dbReference>
<dbReference type="STRING" id="33114.A0A2G2WMG5"/>
<evidence type="ECO:0000313" key="3">
    <source>
        <dbReference type="Proteomes" id="UP000224567"/>
    </source>
</evidence>
<sequence>MNDQNEIPESEPFAIPDFLDRIKVTKAQLPGAFNPGTLCIQDIRDKIRAAETRAYGVVINTFEELEPREGIKHHLTKKTLKKCLDSWQPESVVYAYLGSLSRITIEQFVELALGLEASGCPFILVIKAGEGQAPIEDWISENEFEQRTNGRGFLIRDDLPVATDDDLLESKPGSIATDIYPVATDNTSVGIEFRFSCNRVSSYPTCKSSISLPYMHNHVKTKMSRRRAVPMRYASPEIRPENSAPICRLPRIRGQPHDVSPSKG</sequence>
<dbReference type="EMBL" id="MLFT02000006">
    <property type="protein sequence ID" value="PHT46435.1"/>
    <property type="molecule type" value="Genomic_DNA"/>
</dbReference>
<dbReference type="OrthoDB" id="5835829at2759"/>
<comment type="caution">
    <text evidence="2">The sequence shown here is derived from an EMBL/GenBank/DDBJ whole genome shotgun (WGS) entry which is preliminary data.</text>
</comment>
<dbReference type="SUPFAM" id="SSF53756">
    <property type="entry name" value="UDP-Glycosyltransferase/glycogen phosphorylase"/>
    <property type="match status" value="1"/>
</dbReference>
<dbReference type="PANTHER" id="PTHR48047">
    <property type="entry name" value="GLYCOSYLTRANSFERASE"/>
    <property type="match status" value="1"/>
</dbReference>